<keyword evidence="3" id="KW-1185">Reference proteome</keyword>
<accession>A0ABR1Y3U0</accession>
<dbReference type="Proteomes" id="UP001456524">
    <property type="component" value="Unassembled WGS sequence"/>
</dbReference>
<dbReference type="EMBL" id="JBBWUH010000002">
    <property type="protein sequence ID" value="KAK8175614.1"/>
    <property type="molecule type" value="Genomic_DNA"/>
</dbReference>
<protein>
    <submittedName>
        <fullName evidence="2">Uncharacterized protein</fullName>
    </submittedName>
</protein>
<sequence length="263" mass="29077">MYITEELFESADPTYSPGTRQTDSHEPLGKRKRTATDDVYTANFLYVSPWPSWTLIHFALSPPAPLPQHRDLAIPTKNLKLASLLDENYAEAPATASLYNYNHLAQQQPQQQRPRKRAVPHPRLHVQAQHLRSRPPLQNVHQNCRTILNDTTTKATSSPSTPDLNPCHCCHRSPHTKKDLEGYMACEACGARTCFICLRQCVGSRCGDGAEPSAAGKDAKPHGIGTGCGGRKICRACCVERGEEGDTWCLRCLEGEGEDTIMG</sequence>
<organism evidence="2 3">
    <name type="scientific">Phyllosticta citrichinensis</name>
    <dbReference type="NCBI Taxonomy" id="1130410"/>
    <lineage>
        <taxon>Eukaryota</taxon>
        <taxon>Fungi</taxon>
        <taxon>Dikarya</taxon>
        <taxon>Ascomycota</taxon>
        <taxon>Pezizomycotina</taxon>
        <taxon>Dothideomycetes</taxon>
        <taxon>Dothideomycetes incertae sedis</taxon>
        <taxon>Botryosphaeriales</taxon>
        <taxon>Phyllostictaceae</taxon>
        <taxon>Phyllosticta</taxon>
    </lineage>
</organism>
<evidence type="ECO:0000313" key="3">
    <source>
        <dbReference type="Proteomes" id="UP001456524"/>
    </source>
</evidence>
<reference evidence="2 3" key="1">
    <citation type="journal article" date="2022" name="G3 (Bethesda)">
        <title>Enemy or ally: a genomic approach to elucidate the lifestyle of Phyllosticta citrichinaensis.</title>
        <authorList>
            <person name="Buijs V.A."/>
            <person name="Groenewald J.Z."/>
            <person name="Haridas S."/>
            <person name="LaButti K.M."/>
            <person name="Lipzen A."/>
            <person name="Martin F.M."/>
            <person name="Barry K."/>
            <person name="Grigoriev I.V."/>
            <person name="Crous P.W."/>
            <person name="Seidl M.F."/>
        </authorList>
    </citation>
    <scope>NUCLEOTIDE SEQUENCE [LARGE SCALE GENOMIC DNA]</scope>
    <source>
        <strain evidence="2 3">CBS 129764</strain>
    </source>
</reference>
<feature type="region of interest" description="Disordered" evidence="1">
    <location>
        <begin position="9"/>
        <end position="32"/>
    </location>
</feature>
<proteinExistence type="predicted"/>
<gene>
    <name evidence="2" type="ORF">IWX90DRAFT_117300</name>
</gene>
<name>A0ABR1Y3U0_9PEZI</name>
<comment type="caution">
    <text evidence="2">The sequence shown here is derived from an EMBL/GenBank/DDBJ whole genome shotgun (WGS) entry which is preliminary data.</text>
</comment>
<evidence type="ECO:0000256" key="1">
    <source>
        <dbReference type="SAM" id="MobiDB-lite"/>
    </source>
</evidence>
<evidence type="ECO:0000313" key="2">
    <source>
        <dbReference type="EMBL" id="KAK8175614.1"/>
    </source>
</evidence>